<keyword evidence="9" id="KW-1185">Reference proteome</keyword>
<proteinExistence type="inferred from homology"/>
<name>A0A3N1XZ29_9FIRM</name>
<dbReference type="GO" id="GO:0015109">
    <property type="term" value="F:chromate transmembrane transporter activity"/>
    <property type="evidence" value="ECO:0007669"/>
    <property type="project" value="InterPro"/>
</dbReference>
<evidence type="ECO:0000256" key="7">
    <source>
        <dbReference type="SAM" id="Phobius"/>
    </source>
</evidence>
<feature type="transmembrane region" description="Helical" evidence="7">
    <location>
        <begin position="12"/>
        <end position="28"/>
    </location>
</feature>
<evidence type="ECO:0000313" key="9">
    <source>
        <dbReference type="Proteomes" id="UP000273083"/>
    </source>
</evidence>
<evidence type="ECO:0000256" key="4">
    <source>
        <dbReference type="ARBA" id="ARBA00022692"/>
    </source>
</evidence>
<keyword evidence="6 7" id="KW-0472">Membrane</keyword>
<dbReference type="OrthoDB" id="9788907at2"/>
<reference evidence="8 9" key="1">
    <citation type="submission" date="2018-11" db="EMBL/GenBank/DDBJ databases">
        <title>Genomic Encyclopedia of Type Strains, Phase IV (KMG-IV): sequencing the most valuable type-strain genomes for metagenomic binning, comparative biology and taxonomic classification.</title>
        <authorList>
            <person name="Goeker M."/>
        </authorList>
    </citation>
    <scope>NUCLEOTIDE SEQUENCE [LARGE SCALE GENOMIC DNA]</scope>
    <source>
        <strain evidence="8 9">DSM 26537</strain>
    </source>
</reference>
<sequence length="184" mass="20230">MIVKIMLTFLKIGFWGFGGGYAMLSLIFEEAAKFGMTIDEFADLNALDVLIPGPIAINSATYVGQLYGGFLGALVATFAVSVPSLIFVPLFMRYEEKINSSRYLNAALTSVKAASVGLIFGVALSIMLATTFNISHLFDWQHINFDWLSFMMMAAAFVLHTRYEISPIVLTLLAGIVGWIAYFI</sequence>
<organism evidence="8 9">
    <name type="scientific">Mobilisporobacter senegalensis</name>
    <dbReference type="NCBI Taxonomy" id="1329262"/>
    <lineage>
        <taxon>Bacteria</taxon>
        <taxon>Bacillati</taxon>
        <taxon>Bacillota</taxon>
        <taxon>Clostridia</taxon>
        <taxon>Lachnospirales</taxon>
        <taxon>Lachnospiraceae</taxon>
        <taxon>Mobilisporobacter</taxon>
    </lineage>
</organism>
<protein>
    <submittedName>
        <fullName evidence="8">Chromate transporter</fullName>
    </submittedName>
</protein>
<feature type="transmembrane region" description="Helical" evidence="7">
    <location>
        <begin position="165"/>
        <end position="183"/>
    </location>
</feature>
<dbReference type="PANTHER" id="PTHR43663">
    <property type="entry name" value="CHROMATE TRANSPORT PROTEIN-RELATED"/>
    <property type="match status" value="1"/>
</dbReference>
<dbReference type="PANTHER" id="PTHR43663:SF1">
    <property type="entry name" value="CHROMATE TRANSPORTER"/>
    <property type="match status" value="1"/>
</dbReference>
<evidence type="ECO:0000256" key="6">
    <source>
        <dbReference type="ARBA" id="ARBA00023136"/>
    </source>
</evidence>
<evidence type="ECO:0000256" key="3">
    <source>
        <dbReference type="ARBA" id="ARBA00022475"/>
    </source>
</evidence>
<dbReference type="EMBL" id="RJVG01000001">
    <property type="protein sequence ID" value="ROR31855.1"/>
    <property type="molecule type" value="Genomic_DNA"/>
</dbReference>
<gene>
    <name evidence="8" type="ORF">EDD66_101475</name>
</gene>
<dbReference type="AlphaFoldDB" id="A0A3N1XZ29"/>
<comment type="similarity">
    <text evidence="2">Belongs to the chromate ion transporter (CHR) (TC 2.A.51) family.</text>
</comment>
<keyword evidence="3" id="KW-1003">Cell membrane</keyword>
<dbReference type="RefSeq" id="WP_123607942.1">
    <property type="nucleotide sequence ID" value="NZ_RJVG01000001.1"/>
</dbReference>
<dbReference type="Proteomes" id="UP000273083">
    <property type="component" value="Unassembled WGS sequence"/>
</dbReference>
<evidence type="ECO:0000313" key="8">
    <source>
        <dbReference type="EMBL" id="ROR31855.1"/>
    </source>
</evidence>
<keyword evidence="4 7" id="KW-0812">Transmembrane</keyword>
<evidence type="ECO:0000256" key="2">
    <source>
        <dbReference type="ARBA" id="ARBA00005262"/>
    </source>
</evidence>
<dbReference type="InterPro" id="IPR052518">
    <property type="entry name" value="CHR_Transporter"/>
</dbReference>
<feature type="transmembrane region" description="Helical" evidence="7">
    <location>
        <begin position="70"/>
        <end position="92"/>
    </location>
</feature>
<dbReference type="InterPro" id="IPR003370">
    <property type="entry name" value="Chromate_transpt"/>
</dbReference>
<dbReference type="Pfam" id="PF02417">
    <property type="entry name" value="Chromate_transp"/>
    <property type="match status" value="1"/>
</dbReference>
<comment type="subcellular location">
    <subcellularLocation>
        <location evidence="1">Cell membrane</location>
        <topology evidence="1">Multi-pass membrane protein</topology>
    </subcellularLocation>
</comment>
<keyword evidence="5 7" id="KW-1133">Transmembrane helix</keyword>
<evidence type="ECO:0000256" key="1">
    <source>
        <dbReference type="ARBA" id="ARBA00004651"/>
    </source>
</evidence>
<feature type="transmembrane region" description="Helical" evidence="7">
    <location>
        <begin position="113"/>
        <end position="134"/>
    </location>
</feature>
<accession>A0A3N1XZ29</accession>
<comment type="caution">
    <text evidence="8">The sequence shown here is derived from an EMBL/GenBank/DDBJ whole genome shotgun (WGS) entry which is preliminary data.</text>
</comment>
<evidence type="ECO:0000256" key="5">
    <source>
        <dbReference type="ARBA" id="ARBA00022989"/>
    </source>
</evidence>
<dbReference type="GO" id="GO:0005886">
    <property type="term" value="C:plasma membrane"/>
    <property type="evidence" value="ECO:0007669"/>
    <property type="project" value="UniProtKB-SubCell"/>
</dbReference>